<keyword evidence="4" id="KW-1185">Reference proteome</keyword>
<evidence type="ECO:0000259" key="2">
    <source>
        <dbReference type="Pfam" id="PF07885"/>
    </source>
</evidence>
<dbReference type="Proteomes" id="UP000175669">
    <property type="component" value="Unassembled WGS sequence"/>
</dbReference>
<dbReference type="Pfam" id="PF07885">
    <property type="entry name" value="Ion_trans_2"/>
    <property type="match status" value="1"/>
</dbReference>
<dbReference type="Gene3D" id="1.10.287.70">
    <property type="match status" value="1"/>
</dbReference>
<organism evidence="3 4">
    <name type="scientific">Pseudohongiella acticola</name>
    <dbReference type="NCBI Taxonomy" id="1524254"/>
    <lineage>
        <taxon>Bacteria</taxon>
        <taxon>Pseudomonadati</taxon>
        <taxon>Pseudomonadota</taxon>
        <taxon>Gammaproteobacteria</taxon>
        <taxon>Pseudomonadales</taxon>
        <taxon>Pseudohongiellaceae</taxon>
        <taxon>Pseudohongiella</taxon>
    </lineage>
</organism>
<dbReference type="RefSeq" id="WP_070118497.1">
    <property type="nucleotide sequence ID" value="NZ_MASR01000002.1"/>
</dbReference>
<feature type="transmembrane region" description="Helical" evidence="1">
    <location>
        <begin position="130"/>
        <end position="158"/>
    </location>
</feature>
<reference evidence="4" key="1">
    <citation type="submission" date="2016-07" db="EMBL/GenBank/DDBJ databases">
        <authorList>
            <person name="Florea S."/>
            <person name="Webb J.S."/>
            <person name="Jaromczyk J."/>
            <person name="Schardl C.L."/>
        </authorList>
    </citation>
    <scope>NUCLEOTIDE SEQUENCE [LARGE SCALE GENOMIC DNA]</scope>
    <source>
        <strain evidence="4">KCTC 42131</strain>
    </source>
</reference>
<evidence type="ECO:0000313" key="3">
    <source>
        <dbReference type="EMBL" id="OFE11343.1"/>
    </source>
</evidence>
<evidence type="ECO:0000256" key="1">
    <source>
        <dbReference type="SAM" id="Phobius"/>
    </source>
</evidence>
<dbReference type="InterPro" id="IPR013099">
    <property type="entry name" value="K_chnl_dom"/>
</dbReference>
<proteinExistence type="predicted"/>
<comment type="caution">
    <text evidence="3">The sequence shown here is derived from an EMBL/GenBank/DDBJ whole genome shotgun (WGS) entry which is preliminary data.</text>
</comment>
<keyword evidence="1" id="KW-0812">Transmembrane</keyword>
<protein>
    <recommendedName>
        <fullName evidence="2">Potassium channel domain-containing protein</fullName>
    </recommendedName>
</protein>
<dbReference type="STRING" id="1524254.PHACT_12350"/>
<keyword evidence="1" id="KW-1133">Transmembrane helix</keyword>
<accession>A0A1E8CG03</accession>
<dbReference type="OrthoDB" id="3422146at2"/>
<feature type="domain" description="Potassium channel" evidence="2">
    <location>
        <begin position="76"/>
        <end position="155"/>
    </location>
</feature>
<sequence>MSVVLLIIGLLIILVAMVDLIVTTLTMEGAGPVSNPVSHFMWRWFRPQGRSSGARRRIMSGPAVLVVMILFWVVCIWVGWVLVFSWQGITLVNAQSGLPSTLAERIYYTGYTITTVGYGDFKALDTRGQFASAIAGFNGLFLLTLAITYSIQVLTAVVENRRLALMIDAMEQIRFTVQQSAQCDKESVEFISGHLASLDMAVAGAAQKYLAYPVIQAFSERSARVCLPVNIQRLTTFLTRVLANRQAYPLKVIAQCQVSLTLVRALAVNAITSHWSSLIRDKRIRDALNEDMAMLRRGVHAQSFETVLAVYVESSGWGALDGVFPDASYD</sequence>
<feature type="transmembrane region" description="Helical" evidence="1">
    <location>
        <begin position="63"/>
        <end position="86"/>
    </location>
</feature>
<name>A0A1E8CG03_9GAMM</name>
<feature type="transmembrane region" description="Helical" evidence="1">
    <location>
        <begin position="6"/>
        <end position="25"/>
    </location>
</feature>
<keyword evidence="1" id="KW-0472">Membrane</keyword>
<dbReference type="SUPFAM" id="SSF81324">
    <property type="entry name" value="Voltage-gated potassium channels"/>
    <property type="match status" value="1"/>
</dbReference>
<gene>
    <name evidence="3" type="ORF">PHACT_12350</name>
</gene>
<dbReference type="AlphaFoldDB" id="A0A1E8CG03"/>
<dbReference type="EMBL" id="MASR01000002">
    <property type="protein sequence ID" value="OFE11343.1"/>
    <property type="molecule type" value="Genomic_DNA"/>
</dbReference>
<evidence type="ECO:0000313" key="4">
    <source>
        <dbReference type="Proteomes" id="UP000175669"/>
    </source>
</evidence>